<dbReference type="RefSeq" id="WP_017034927.1">
    <property type="nucleotide sequence ID" value="NZ_JBNGCH010000007.1"/>
</dbReference>
<organism evidence="1 2">
    <name type="scientific">Vibrio genomosp. F10</name>
    <dbReference type="NCBI Taxonomy" id="723171"/>
    <lineage>
        <taxon>Bacteria</taxon>
        <taxon>Pseudomonadati</taxon>
        <taxon>Pseudomonadota</taxon>
        <taxon>Gammaproteobacteria</taxon>
        <taxon>Vibrionales</taxon>
        <taxon>Vibrionaceae</taxon>
        <taxon>Vibrio</taxon>
    </lineage>
</organism>
<keyword evidence="2" id="KW-1185">Reference proteome</keyword>
<evidence type="ECO:0000313" key="1">
    <source>
        <dbReference type="EMBL" id="OCH78757.1"/>
    </source>
</evidence>
<evidence type="ECO:0008006" key="3">
    <source>
        <dbReference type="Google" id="ProtNLM"/>
    </source>
</evidence>
<comment type="caution">
    <text evidence="1">The sequence shown here is derived from an EMBL/GenBank/DDBJ whole genome shotgun (WGS) entry which is preliminary data.</text>
</comment>
<dbReference type="AlphaFoldDB" id="A0A1B9R350"/>
<dbReference type="EMBL" id="MAJZ01000007">
    <property type="protein sequence ID" value="OCH78757.1"/>
    <property type="molecule type" value="Genomic_DNA"/>
</dbReference>
<name>A0A1B9R350_9VIBR</name>
<sequence length="130" mass="15190">MTTTALNADQIATINRYNDDQRFKYCIKEIVTNKQVWILTDEHGCVMLNTEDDDCVPVWPNEEFATAWATDDWKECKAEAISLNKWHSRWTQGLEDDELSIVVFPNEKEEGVIVFPDEFDFELKKQAAKR</sequence>
<accession>A0A1B9R350</accession>
<gene>
    <name evidence="1" type="ORF">A6E14_16675</name>
</gene>
<protein>
    <recommendedName>
        <fullName evidence="3">Phage-shock protein</fullName>
    </recommendedName>
</protein>
<dbReference type="Pfam" id="PF11042">
    <property type="entry name" value="DUF2750"/>
    <property type="match status" value="1"/>
</dbReference>
<reference evidence="2" key="1">
    <citation type="submission" date="2016-06" db="EMBL/GenBank/DDBJ databases">
        <authorList>
            <person name="Hehemann J.-H."/>
            <person name="Arevalo P."/>
            <person name="Datta M.S."/>
            <person name="Polz M.F."/>
        </authorList>
    </citation>
    <scope>NUCLEOTIDE SEQUENCE [LARGE SCALE GENOMIC DNA]</scope>
    <source>
        <strain evidence="2">9CSC122</strain>
    </source>
</reference>
<evidence type="ECO:0000313" key="2">
    <source>
        <dbReference type="Proteomes" id="UP000093173"/>
    </source>
</evidence>
<dbReference type="InterPro" id="IPR021284">
    <property type="entry name" value="DUF2750"/>
</dbReference>
<dbReference type="Proteomes" id="UP000093173">
    <property type="component" value="Unassembled WGS sequence"/>
</dbReference>
<proteinExistence type="predicted"/>